<dbReference type="InterPro" id="IPR013118">
    <property type="entry name" value="Mannitol_DH_C"/>
</dbReference>
<dbReference type="GO" id="GO:0008926">
    <property type="term" value="F:mannitol-1-phosphate 5-dehydrogenase activity"/>
    <property type="evidence" value="ECO:0007669"/>
    <property type="project" value="UniProtKB-EC"/>
</dbReference>
<dbReference type="Gene3D" id="1.10.1040.10">
    <property type="entry name" value="N-(1-d-carboxylethyl)-l-norvaline Dehydrogenase, domain 2"/>
    <property type="match status" value="1"/>
</dbReference>
<comment type="caution">
    <text evidence="2">The sequence shown here is derived from an EMBL/GenBank/DDBJ whole genome shotgun (WGS) entry which is preliminary data.</text>
</comment>
<reference evidence="2 3" key="1">
    <citation type="submission" date="2023-08" db="EMBL/GenBank/DDBJ databases">
        <title>Black Yeasts Isolated from many extreme environments.</title>
        <authorList>
            <person name="Coleine C."/>
            <person name="Stajich J.E."/>
            <person name="Selbmann L."/>
        </authorList>
    </citation>
    <scope>NUCLEOTIDE SEQUENCE [LARGE SCALE GENOMIC DNA]</scope>
    <source>
        <strain evidence="2 3">CCFEE 536</strain>
    </source>
</reference>
<feature type="domain" description="Mannitol dehydrogenase C-terminal" evidence="1">
    <location>
        <begin position="5"/>
        <end position="98"/>
    </location>
</feature>
<dbReference type="EMBL" id="JAVRRA010016525">
    <property type="protein sequence ID" value="KAK5201686.1"/>
    <property type="molecule type" value="Genomic_DNA"/>
</dbReference>
<gene>
    <name evidence="2" type="primary">MPD1_1</name>
    <name evidence="2" type="ORF">LTR16_001810</name>
</gene>
<dbReference type="EC" id="1.1.1.17" evidence="2"/>
<keyword evidence="2" id="KW-0560">Oxidoreductase</keyword>
<evidence type="ECO:0000259" key="1">
    <source>
        <dbReference type="Pfam" id="PF08125"/>
    </source>
</evidence>
<dbReference type="PANTHER" id="PTHR30524">
    <property type="entry name" value="MANNITOL-1-PHOSPHATE 5-DEHYDROGENASE"/>
    <property type="match status" value="1"/>
</dbReference>
<accession>A0ABR0LRK2</accession>
<dbReference type="Proteomes" id="UP001357485">
    <property type="component" value="Unassembled WGS sequence"/>
</dbReference>
<feature type="non-terminal residue" evidence="2">
    <location>
        <position position="1"/>
    </location>
</feature>
<evidence type="ECO:0000313" key="3">
    <source>
        <dbReference type="Proteomes" id="UP001357485"/>
    </source>
</evidence>
<dbReference type="PANTHER" id="PTHR30524:SF0">
    <property type="entry name" value="ALTRONATE OXIDOREDUCTASE-RELATED"/>
    <property type="match status" value="1"/>
</dbReference>
<keyword evidence="3" id="KW-1185">Reference proteome</keyword>
<dbReference type="InterPro" id="IPR008927">
    <property type="entry name" value="6-PGluconate_DH-like_C_sf"/>
</dbReference>
<keyword evidence="2" id="KW-0413">Isomerase</keyword>
<dbReference type="InterPro" id="IPR013328">
    <property type="entry name" value="6PGD_dom2"/>
</dbReference>
<sequence>TAHLIVNKHGISKEDQEKYVQSIITRISNPALEDVVERVGRAPMRKLSRKERFVGPAAELAEKGEKVDGLLGAIEMALRFQNVEGDEESVELAKVLKEHSAKDATAKLTGLDEKHPLFEHIEKLVAKVQG</sequence>
<proteinExistence type="predicted"/>
<organism evidence="2 3">
    <name type="scientific">Cryomyces antarcticus</name>
    <dbReference type="NCBI Taxonomy" id="329879"/>
    <lineage>
        <taxon>Eukaryota</taxon>
        <taxon>Fungi</taxon>
        <taxon>Dikarya</taxon>
        <taxon>Ascomycota</taxon>
        <taxon>Pezizomycotina</taxon>
        <taxon>Dothideomycetes</taxon>
        <taxon>Dothideomycetes incertae sedis</taxon>
        <taxon>Cryomyces</taxon>
    </lineage>
</organism>
<name>A0ABR0LRK2_9PEZI</name>
<protein>
    <submittedName>
        <fullName evidence="2">Protein disulfide isomerase (PDI) protein</fullName>
        <ecNumber evidence="2">1.1.1.17</ecNumber>
    </submittedName>
</protein>
<dbReference type="SUPFAM" id="SSF48179">
    <property type="entry name" value="6-phosphogluconate dehydrogenase C-terminal domain-like"/>
    <property type="match status" value="1"/>
</dbReference>
<dbReference type="GO" id="GO:0016853">
    <property type="term" value="F:isomerase activity"/>
    <property type="evidence" value="ECO:0007669"/>
    <property type="project" value="UniProtKB-KW"/>
</dbReference>
<evidence type="ECO:0000313" key="2">
    <source>
        <dbReference type="EMBL" id="KAK5201686.1"/>
    </source>
</evidence>
<dbReference type="Pfam" id="PF08125">
    <property type="entry name" value="Mannitol_dh_C"/>
    <property type="match status" value="1"/>
</dbReference>